<comment type="similarity">
    <text evidence="2">Belongs to the IFI6/IFI27 family.</text>
</comment>
<keyword evidence="3" id="KW-0812">Transmembrane</keyword>
<proteinExistence type="inferred from homology"/>
<dbReference type="Gene3D" id="6.10.110.10">
    <property type="match status" value="1"/>
</dbReference>
<evidence type="ECO:0000256" key="5">
    <source>
        <dbReference type="ARBA" id="ARBA00023136"/>
    </source>
</evidence>
<sequence length="236" mass="26262">MDFKSFMACLCGGTDKYAARLAPAAGAQYSLIDKKPPVEADPAFAIHSVRTADEIAADVVNILRQAEKSGDALRAQLDEAVGTMGWSEWLGEKILHALEETLKQSRETWGEVLRDAYDKAVELAEEMFRVLVEYVKAHPYEVAAQVLLTLFAFGVLARLMPWVLRLIGFGELGPIADTFAAWWQSTFGGYVPADSLFAFLQRLGMVWPKSTGFIDNINDNKNLSMADKDVFFVEWT</sequence>
<name>A0AAE0I765_9PEZI</name>
<comment type="caution">
    <text evidence="6">The sequence shown here is derived from an EMBL/GenBank/DDBJ whole genome shotgun (WGS) entry which is preliminary data.</text>
</comment>
<evidence type="ECO:0000256" key="1">
    <source>
        <dbReference type="ARBA" id="ARBA00004141"/>
    </source>
</evidence>
<dbReference type="Pfam" id="PF06140">
    <property type="entry name" value="Ifi-6-16"/>
    <property type="match status" value="1"/>
</dbReference>
<dbReference type="Proteomes" id="UP001286456">
    <property type="component" value="Unassembled WGS sequence"/>
</dbReference>
<evidence type="ECO:0000256" key="3">
    <source>
        <dbReference type="ARBA" id="ARBA00022692"/>
    </source>
</evidence>
<evidence type="ECO:0000313" key="6">
    <source>
        <dbReference type="EMBL" id="KAK3319705.1"/>
    </source>
</evidence>
<dbReference type="AlphaFoldDB" id="A0AAE0I765"/>
<gene>
    <name evidence="6" type="ORF">B0T19DRAFT_270543</name>
</gene>
<dbReference type="EMBL" id="JAUEPO010000006">
    <property type="protein sequence ID" value="KAK3319705.1"/>
    <property type="molecule type" value="Genomic_DNA"/>
</dbReference>
<dbReference type="GO" id="GO:0016020">
    <property type="term" value="C:membrane"/>
    <property type="evidence" value="ECO:0007669"/>
    <property type="project" value="UniProtKB-SubCell"/>
</dbReference>
<evidence type="ECO:0000256" key="2">
    <source>
        <dbReference type="ARBA" id="ARBA00007262"/>
    </source>
</evidence>
<dbReference type="InterPro" id="IPR038213">
    <property type="entry name" value="IFI6/IFI27-like_sf"/>
</dbReference>
<accession>A0AAE0I765</accession>
<protein>
    <submittedName>
        <fullName evidence="6">Uncharacterized protein</fullName>
    </submittedName>
</protein>
<keyword evidence="4" id="KW-1133">Transmembrane helix</keyword>
<comment type="subcellular location">
    <subcellularLocation>
        <location evidence="1">Membrane</location>
        <topology evidence="1">Multi-pass membrane protein</topology>
    </subcellularLocation>
</comment>
<reference evidence="6" key="1">
    <citation type="journal article" date="2023" name="Mol. Phylogenet. Evol.">
        <title>Genome-scale phylogeny and comparative genomics of the fungal order Sordariales.</title>
        <authorList>
            <person name="Hensen N."/>
            <person name="Bonometti L."/>
            <person name="Westerberg I."/>
            <person name="Brannstrom I.O."/>
            <person name="Guillou S."/>
            <person name="Cros-Aarteil S."/>
            <person name="Calhoun S."/>
            <person name="Haridas S."/>
            <person name="Kuo A."/>
            <person name="Mondo S."/>
            <person name="Pangilinan J."/>
            <person name="Riley R."/>
            <person name="LaButti K."/>
            <person name="Andreopoulos B."/>
            <person name="Lipzen A."/>
            <person name="Chen C."/>
            <person name="Yan M."/>
            <person name="Daum C."/>
            <person name="Ng V."/>
            <person name="Clum A."/>
            <person name="Steindorff A."/>
            <person name="Ohm R.A."/>
            <person name="Martin F."/>
            <person name="Silar P."/>
            <person name="Natvig D.O."/>
            <person name="Lalanne C."/>
            <person name="Gautier V."/>
            <person name="Ament-Velasquez S.L."/>
            <person name="Kruys A."/>
            <person name="Hutchinson M.I."/>
            <person name="Powell A.J."/>
            <person name="Barry K."/>
            <person name="Miller A.N."/>
            <person name="Grigoriev I.V."/>
            <person name="Debuchy R."/>
            <person name="Gladieux P."/>
            <person name="Hiltunen Thoren M."/>
            <person name="Johannesson H."/>
        </authorList>
    </citation>
    <scope>NUCLEOTIDE SEQUENCE</scope>
    <source>
        <strain evidence="6">SMH4131-1</strain>
    </source>
</reference>
<reference evidence="6" key="2">
    <citation type="submission" date="2023-06" db="EMBL/GenBank/DDBJ databases">
        <authorList>
            <consortium name="Lawrence Berkeley National Laboratory"/>
            <person name="Haridas S."/>
            <person name="Hensen N."/>
            <person name="Bonometti L."/>
            <person name="Westerberg I."/>
            <person name="Brannstrom I.O."/>
            <person name="Guillou S."/>
            <person name="Cros-Aarteil S."/>
            <person name="Calhoun S."/>
            <person name="Kuo A."/>
            <person name="Mondo S."/>
            <person name="Pangilinan J."/>
            <person name="Riley R."/>
            <person name="Labutti K."/>
            <person name="Andreopoulos B."/>
            <person name="Lipzen A."/>
            <person name="Chen C."/>
            <person name="Yanf M."/>
            <person name="Daum C."/>
            <person name="Ng V."/>
            <person name="Clum A."/>
            <person name="Steindorff A."/>
            <person name="Ohm R."/>
            <person name="Martin F."/>
            <person name="Silar P."/>
            <person name="Natvig D."/>
            <person name="Lalanne C."/>
            <person name="Gautier V."/>
            <person name="Ament-Velasquez S.L."/>
            <person name="Kruys A."/>
            <person name="Hutchinson M.I."/>
            <person name="Powell A.J."/>
            <person name="Barry K."/>
            <person name="Miller A.N."/>
            <person name="Grigoriev I.V."/>
            <person name="Debuchy R."/>
            <person name="Gladieux P."/>
            <person name="Thoren M.H."/>
            <person name="Johannesson H."/>
        </authorList>
    </citation>
    <scope>NUCLEOTIDE SEQUENCE</scope>
    <source>
        <strain evidence="6">SMH4131-1</strain>
    </source>
</reference>
<evidence type="ECO:0000256" key="4">
    <source>
        <dbReference type="ARBA" id="ARBA00022989"/>
    </source>
</evidence>
<keyword evidence="5" id="KW-0472">Membrane</keyword>
<organism evidence="6 7">
    <name type="scientific">Cercophora scortea</name>
    <dbReference type="NCBI Taxonomy" id="314031"/>
    <lineage>
        <taxon>Eukaryota</taxon>
        <taxon>Fungi</taxon>
        <taxon>Dikarya</taxon>
        <taxon>Ascomycota</taxon>
        <taxon>Pezizomycotina</taxon>
        <taxon>Sordariomycetes</taxon>
        <taxon>Sordariomycetidae</taxon>
        <taxon>Sordariales</taxon>
        <taxon>Lasiosphaeriaceae</taxon>
        <taxon>Cercophora</taxon>
    </lineage>
</organism>
<keyword evidence="7" id="KW-1185">Reference proteome</keyword>
<evidence type="ECO:0000313" key="7">
    <source>
        <dbReference type="Proteomes" id="UP001286456"/>
    </source>
</evidence>
<dbReference type="InterPro" id="IPR009311">
    <property type="entry name" value="IFI6/IFI27-like"/>
</dbReference>